<evidence type="ECO:0000256" key="1">
    <source>
        <dbReference type="ARBA" id="ARBA00022448"/>
    </source>
</evidence>
<keyword evidence="6" id="KW-0092">Biotin</keyword>
<evidence type="ECO:0000256" key="5">
    <source>
        <dbReference type="ARBA" id="ARBA00023201"/>
    </source>
</evidence>
<reference evidence="8 9" key="1">
    <citation type="submission" date="2018-06" db="EMBL/GenBank/DDBJ databases">
        <authorList>
            <person name="Strepis N."/>
        </authorList>
    </citation>
    <scope>NUCLEOTIDE SEQUENCE [LARGE SCALE GENOMIC DNA]</scope>
    <source>
        <strain evidence="8">LUCI</strain>
    </source>
</reference>
<keyword evidence="3" id="KW-0915">Sodium</keyword>
<dbReference type="Pfam" id="PF00364">
    <property type="entry name" value="Biotin_lipoyl"/>
    <property type="match status" value="1"/>
</dbReference>
<sequence length="127" mass="13305">MKKFKVVVNGNPYFVEVEEIQAMNPVPAAKTVSKAASPQTPQNVSAPAGIDVAAPAGSQVVNAPMPGKILAVNVKKGDSVKQGDVLCILEAMKMQNDIIAPKDGIINEILITAGQSVTTGKSLFYLQ</sequence>
<keyword evidence="1" id="KW-0813">Transport</keyword>
<evidence type="ECO:0000313" key="9">
    <source>
        <dbReference type="Proteomes" id="UP000277811"/>
    </source>
</evidence>
<keyword evidence="4" id="KW-0406">Ion transport</keyword>
<dbReference type="GO" id="GO:0006814">
    <property type="term" value="P:sodium ion transport"/>
    <property type="evidence" value="ECO:0007669"/>
    <property type="project" value="UniProtKB-KW"/>
</dbReference>
<keyword evidence="5" id="KW-0739">Sodium transport</keyword>
<dbReference type="Gene3D" id="2.40.50.100">
    <property type="match status" value="1"/>
</dbReference>
<dbReference type="InterPro" id="IPR001882">
    <property type="entry name" value="Biotin_BS"/>
</dbReference>
<evidence type="ECO:0000256" key="6">
    <source>
        <dbReference type="ARBA" id="ARBA00023267"/>
    </source>
</evidence>
<gene>
    <name evidence="8" type="ORF">LUCI_3113</name>
</gene>
<name>A0A498RFH7_9FIRM</name>
<dbReference type="FunFam" id="2.40.50.100:FF:000003">
    <property type="entry name" value="Acetyl-CoA carboxylase biotin carboxyl carrier protein"/>
    <property type="match status" value="1"/>
</dbReference>
<accession>A0A498RFH7</accession>
<dbReference type="AlphaFoldDB" id="A0A498RFH7"/>
<dbReference type="OrthoDB" id="9812676at2"/>
<protein>
    <submittedName>
        <fullName evidence="8">Biotin/lipoyl attachment</fullName>
    </submittedName>
</protein>
<evidence type="ECO:0000256" key="3">
    <source>
        <dbReference type="ARBA" id="ARBA00023053"/>
    </source>
</evidence>
<organism evidence="8 9">
    <name type="scientific">Lucifera butyrica</name>
    <dbReference type="NCBI Taxonomy" id="1351585"/>
    <lineage>
        <taxon>Bacteria</taxon>
        <taxon>Bacillati</taxon>
        <taxon>Bacillota</taxon>
        <taxon>Negativicutes</taxon>
        <taxon>Veillonellales</taxon>
        <taxon>Veillonellaceae</taxon>
        <taxon>Lucifera</taxon>
    </lineage>
</organism>
<dbReference type="InterPro" id="IPR011053">
    <property type="entry name" value="Single_hybrid_motif"/>
</dbReference>
<keyword evidence="2" id="KW-1278">Translocase</keyword>
<dbReference type="InterPro" id="IPR050709">
    <property type="entry name" value="Biotin_Carboxyl_Carrier/Decarb"/>
</dbReference>
<proteinExistence type="predicted"/>
<dbReference type="InterPro" id="IPR000089">
    <property type="entry name" value="Biotin_lipoyl"/>
</dbReference>
<dbReference type="PROSITE" id="PS00188">
    <property type="entry name" value="BIOTIN"/>
    <property type="match status" value="1"/>
</dbReference>
<keyword evidence="9" id="KW-1185">Reference proteome</keyword>
<dbReference type="PANTHER" id="PTHR45266">
    <property type="entry name" value="OXALOACETATE DECARBOXYLASE ALPHA CHAIN"/>
    <property type="match status" value="1"/>
</dbReference>
<evidence type="ECO:0000256" key="2">
    <source>
        <dbReference type="ARBA" id="ARBA00022967"/>
    </source>
</evidence>
<dbReference type="CDD" id="cd06850">
    <property type="entry name" value="biotinyl_domain"/>
    <property type="match status" value="1"/>
</dbReference>
<dbReference type="PANTHER" id="PTHR45266:SF3">
    <property type="entry name" value="OXALOACETATE DECARBOXYLASE ALPHA CHAIN"/>
    <property type="match status" value="1"/>
</dbReference>
<dbReference type="PROSITE" id="PS50968">
    <property type="entry name" value="BIOTINYL_LIPOYL"/>
    <property type="match status" value="1"/>
</dbReference>
<dbReference type="RefSeq" id="WP_122628772.1">
    <property type="nucleotide sequence ID" value="NZ_UPPP01000082.1"/>
</dbReference>
<dbReference type="EMBL" id="UPPP01000082">
    <property type="protein sequence ID" value="VBB07848.1"/>
    <property type="molecule type" value="Genomic_DNA"/>
</dbReference>
<dbReference type="SUPFAM" id="SSF51230">
    <property type="entry name" value="Single hybrid motif"/>
    <property type="match status" value="1"/>
</dbReference>
<evidence type="ECO:0000259" key="7">
    <source>
        <dbReference type="PROSITE" id="PS50968"/>
    </source>
</evidence>
<feature type="domain" description="Lipoyl-binding" evidence="7">
    <location>
        <begin position="49"/>
        <end position="127"/>
    </location>
</feature>
<evidence type="ECO:0000256" key="4">
    <source>
        <dbReference type="ARBA" id="ARBA00023065"/>
    </source>
</evidence>
<dbReference type="Proteomes" id="UP000277811">
    <property type="component" value="Unassembled WGS sequence"/>
</dbReference>
<evidence type="ECO:0000313" key="8">
    <source>
        <dbReference type="EMBL" id="VBB07848.1"/>
    </source>
</evidence>